<feature type="transmembrane region" description="Helical" evidence="1">
    <location>
        <begin position="106"/>
        <end position="128"/>
    </location>
</feature>
<comment type="caution">
    <text evidence="2">The sequence shown here is derived from an EMBL/GenBank/DDBJ whole genome shotgun (WGS) entry which is preliminary data.</text>
</comment>
<evidence type="ECO:0000256" key="1">
    <source>
        <dbReference type="SAM" id="Phobius"/>
    </source>
</evidence>
<organism evidence="2 3">
    <name type="scientific">Spodoptera exigua</name>
    <name type="common">Beet armyworm</name>
    <name type="synonym">Noctua fulgens</name>
    <dbReference type="NCBI Taxonomy" id="7107"/>
    <lineage>
        <taxon>Eukaryota</taxon>
        <taxon>Metazoa</taxon>
        <taxon>Ecdysozoa</taxon>
        <taxon>Arthropoda</taxon>
        <taxon>Hexapoda</taxon>
        <taxon>Insecta</taxon>
        <taxon>Pterygota</taxon>
        <taxon>Neoptera</taxon>
        <taxon>Endopterygota</taxon>
        <taxon>Lepidoptera</taxon>
        <taxon>Glossata</taxon>
        <taxon>Ditrysia</taxon>
        <taxon>Noctuoidea</taxon>
        <taxon>Noctuidae</taxon>
        <taxon>Amphipyrinae</taxon>
        <taxon>Spodoptera</taxon>
    </lineage>
</organism>
<dbReference type="EMBL" id="JACEFF010000525">
    <property type="protein sequence ID" value="KAH9635997.1"/>
    <property type="molecule type" value="Genomic_DNA"/>
</dbReference>
<evidence type="ECO:0000313" key="3">
    <source>
        <dbReference type="Proteomes" id="UP000814243"/>
    </source>
</evidence>
<accession>A0A922MFJ0</accession>
<evidence type="ECO:0000313" key="2">
    <source>
        <dbReference type="EMBL" id="KAH9635997.1"/>
    </source>
</evidence>
<proteinExistence type="predicted"/>
<keyword evidence="1" id="KW-0472">Membrane</keyword>
<dbReference type="Proteomes" id="UP000814243">
    <property type="component" value="Unassembled WGS sequence"/>
</dbReference>
<protein>
    <submittedName>
        <fullName evidence="2">Uncharacterized protein</fullName>
    </submittedName>
</protein>
<sequence>MDKTEKKEKDTTKTAIPTVAPVPEVTVKTSHGYFHGHECHLSADKLSEYDLKCKGVRKWLFNIITVHAGDIRAINMHRSYAALCEEKHRHYQHYPYTIHPYSKLRVYAEFLFVILMITSSLVVAFHVAENNRNDSSVSMKTGLPQNRSGDSIFSSNVLNMEHLLPIFHGLYHGGNKHTDKSQKLLVANCGESLEPNH</sequence>
<keyword evidence="1" id="KW-0812">Transmembrane</keyword>
<gene>
    <name evidence="2" type="ORF">HF086_005849</name>
</gene>
<reference evidence="2" key="1">
    <citation type="journal article" date="2021" name="G3 (Bethesda)">
        <title>Genome and transcriptome analysis of the beet armyworm Spodoptera exigua reveals targets for pest control. .</title>
        <authorList>
            <person name="Simon S."/>
            <person name="Breeschoten T."/>
            <person name="Jansen H.J."/>
            <person name="Dirks R.P."/>
            <person name="Schranz M.E."/>
            <person name="Ros V.I.D."/>
        </authorList>
    </citation>
    <scope>NUCLEOTIDE SEQUENCE</scope>
    <source>
        <strain evidence="2">TB_SE_WUR_2020</strain>
    </source>
</reference>
<keyword evidence="1" id="KW-1133">Transmembrane helix</keyword>
<dbReference type="AlphaFoldDB" id="A0A922MFJ0"/>
<name>A0A922MFJ0_SPOEX</name>